<dbReference type="CDD" id="cd06136">
    <property type="entry name" value="TREX1_2"/>
    <property type="match status" value="1"/>
</dbReference>
<dbReference type="PANTHER" id="PTHR13058">
    <property type="entry name" value="THREE PRIME REPAIR EXONUCLEASE 1, 2"/>
    <property type="match status" value="1"/>
</dbReference>
<dbReference type="GO" id="GO:0006308">
    <property type="term" value="P:DNA catabolic process"/>
    <property type="evidence" value="ECO:0007669"/>
    <property type="project" value="TreeGrafter"/>
</dbReference>
<dbReference type="InterPro" id="IPR013520">
    <property type="entry name" value="Ribonucl_H"/>
</dbReference>
<keyword evidence="3" id="KW-0479">Metal-binding</keyword>
<evidence type="ECO:0000256" key="2">
    <source>
        <dbReference type="ARBA" id="ARBA00022722"/>
    </source>
</evidence>
<keyword evidence="6" id="KW-0460">Magnesium</keyword>
<organism evidence="10 11">
    <name type="scientific">Drosophila suzukii</name>
    <name type="common">Spotted-wing drosophila fruit fly</name>
    <dbReference type="NCBI Taxonomy" id="28584"/>
    <lineage>
        <taxon>Eukaryota</taxon>
        <taxon>Metazoa</taxon>
        <taxon>Ecdysozoa</taxon>
        <taxon>Arthropoda</taxon>
        <taxon>Hexapoda</taxon>
        <taxon>Insecta</taxon>
        <taxon>Pterygota</taxon>
        <taxon>Neoptera</taxon>
        <taxon>Endopterygota</taxon>
        <taxon>Diptera</taxon>
        <taxon>Brachycera</taxon>
        <taxon>Muscomorpha</taxon>
        <taxon>Ephydroidea</taxon>
        <taxon>Drosophilidae</taxon>
        <taxon>Drosophila</taxon>
        <taxon>Sophophora</taxon>
    </lineage>
</organism>
<proteinExistence type="inferred from homology"/>
<feature type="domain" description="Exonuclease" evidence="9">
    <location>
        <begin position="19"/>
        <end position="346"/>
    </location>
</feature>
<evidence type="ECO:0000256" key="1">
    <source>
        <dbReference type="ARBA" id="ARBA00001946"/>
    </source>
</evidence>
<dbReference type="GeneID" id="108017683"/>
<dbReference type="AlphaFoldDB" id="A0AB39ZP50"/>
<gene>
    <name evidence="11" type="primary">LOC108017683</name>
</gene>
<sequence>MAPIEVVVDPSEDQLKISTFAVLDLETTNLPAYNHNRVGITELCIYAFEADLLKKKEVAQDVEKERQPEVPAPPRVLHKLNLLFQPSMMVHPEAERVTGLSNYLLERESKLDEDAAQLIISFLKHLPAPVCLVAHNGWGFDFPILRQVFEKLNMELPKSITCVDSLRAFMEIDDKHKTEASLLEIPQETLLETKAIPDLETEVIPDLETEAIPEVVSIREDETTFKEPEPAKEIDWRARNETTPKRPILTPKESSVKRKLLRDGDEDDPEEQNPARRKAQEFRSRRQLFSGLMCAENKRFPPRGVYNLGNLYTSKFQRPASNAHQAEADVAMLTKLMQHYGMDFLAFAEEQAIPFHEVAPLGSPVCRRKRAI</sequence>
<feature type="region of interest" description="Disordered" evidence="8">
    <location>
        <begin position="238"/>
        <end position="282"/>
    </location>
</feature>
<evidence type="ECO:0000256" key="6">
    <source>
        <dbReference type="ARBA" id="ARBA00022842"/>
    </source>
</evidence>
<dbReference type="GO" id="GO:0008296">
    <property type="term" value="F:3'-5'-DNA exonuclease activity"/>
    <property type="evidence" value="ECO:0007669"/>
    <property type="project" value="TreeGrafter"/>
</dbReference>
<dbReference type="SUPFAM" id="SSF53098">
    <property type="entry name" value="Ribonuclease H-like"/>
    <property type="match status" value="1"/>
</dbReference>
<name>A0AB39ZP50_DROSZ</name>
<dbReference type="SMART" id="SM00479">
    <property type="entry name" value="EXOIII"/>
    <property type="match status" value="1"/>
</dbReference>
<dbReference type="PANTHER" id="PTHR13058:SF19">
    <property type="entry name" value="LD40940P"/>
    <property type="match status" value="1"/>
</dbReference>
<dbReference type="Proteomes" id="UP001652628">
    <property type="component" value="Chromosome 2L"/>
</dbReference>
<dbReference type="InterPro" id="IPR040393">
    <property type="entry name" value="TREX1/2"/>
</dbReference>
<evidence type="ECO:0000259" key="9">
    <source>
        <dbReference type="SMART" id="SM00479"/>
    </source>
</evidence>
<keyword evidence="2" id="KW-0540">Nuclease</keyword>
<dbReference type="InterPro" id="IPR012337">
    <property type="entry name" value="RNaseH-like_sf"/>
</dbReference>
<keyword evidence="10" id="KW-1185">Reference proteome</keyword>
<evidence type="ECO:0000313" key="11">
    <source>
        <dbReference type="RefSeq" id="XP_016940284.3"/>
    </source>
</evidence>
<evidence type="ECO:0000256" key="7">
    <source>
        <dbReference type="ARBA" id="ARBA00025769"/>
    </source>
</evidence>
<reference evidence="11" key="1">
    <citation type="submission" date="2025-08" db="UniProtKB">
        <authorList>
            <consortium name="RefSeq"/>
        </authorList>
    </citation>
    <scope>IDENTIFICATION</scope>
</reference>
<dbReference type="GO" id="GO:0005737">
    <property type="term" value="C:cytoplasm"/>
    <property type="evidence" value="ECO:0007669"/>
    <property type="project" value="TreeGrafter"/>
</dbReference>
<dbReference type="InterPro" id="IPR036397">
    <property type="entry name" value="RNaseH_sf"/>
</dbReference>
<dbReference type="Gene3D" id="3.30.420.10">
    <property type="entry name" value="Ribonuclease H-like superfamily/Ribonuclease H"/>
    <property type="match status" value="1"/>
</dbReference>
<evidence type="ECO:0000256" key="8">
    <source>
        <dbReference type="SAM" id="MobiDB-lite"/>
    </source>
</evidence>
<keyword evidence="5" id="KW-0269">Exonuclease</keyword>
<comment type="similarity">
    <text evidence="7">Belongs to the exonuclease superfamily. TREX family.</text>
</comment>
<evidence type="ECO:0000256" key="5">
    <source>
        <dbReference type="ARBA" id="ARBA00022839"/>
    </source>
</evidence>
<comment type="cofactor">
    <cofactor evidence="1">
        <name>Mg(2+)</name>
        <dbReference type="ChEBI" id="CHEBI:18420"/>
    </cofactor>
</comment>
<evidence type="ECO:0000256" key="3">
    <source>
        <dbReference type="ARBA" id="ARBA00022723"/>
    </source>
</evidence>
<keyword evidence="4" id="KW-0378">Hydrolase</keyword>
<dbReference type="GO" id="GO:0046872">
    <property type="term" value="F:metal ion binding"/>
    <property type="evidence" value="ECO:0007669"/>
    <property type="project" value="UniProtKB-KW"/>
</dbReference>
<dbReference type="RefSeq" id="XP_016940284.3">
    <property type="nucleotide sequence ID" value="XM_017084795.4"/>
</dbReference>
<evidence type="ECO:0000313" key="10">
    <source>
        <dbReference type="Proteomes" id="UP001652628"/>
    </source>
</evidence>
<accession>A0AB39ZP50</accession>
<evidence type="ECO:0000256" key="4">
    <source>
        <dbReference type="ARBA" id="ARBA00022801"/>
    </source>
</evidence>
<dbReference type="GO" id="GO:0003676">
    <property type="term" value="F:nucleic acid binding"/>
    <property type="evidence" value="ECO:0007669"/>
    <property type="project" value="InterPro"/>
</dbReference>
<protein>
    <recommendedName>
        <fullName evidence="9">Exonuclease domain-containing protein</fullName>
    </recommendedName>
</protein>